<dbReference type="Proteomes" id="UP000824013">
    <property type="component" value="Unassembled WGS sequence"/>
</dbReference>
<organism evidence="1 2">
    <name type="scientific">Candidatus Companilactobacillus pullicola</name>
    <dbReference type="NCBI Taxonomy" id="2838523"/>
    <lineage>
        <taxon>Bacteria</taxon>
        <taxon>Bacillati</taxon>
        <taxon>Bacillota</taxon>
        <taxon>Bacilli</taxon>
        <taxon>Lactobacillales</taxon>
        <taxon>Lactobacillaceae</taxon>
        <taxon>Companilactobacillus</taxon>
    </lineage>
</organism>
<reference evidence="1" key="1">
    <citation type="journal article" date="2021" name="PeerJ">
        <title>Extensive microbial diversity within the chicken gut microbiome revealed by metagenomics and culture.</title>
        <authorList>
            <person name="Gilroy R."/>
            <person name="Ravi A."/>
            <person name="Getino M."/>
            <person name="Pursley I."/>
            <person name="Horton D.L."/>
            <person name="Alikhan N.F."/>
            <person name="Baker D."/>
            <person name="Gharbi K."/>
            <person name="Hall N."/>
            <person name="Watson M."/>
            <person name="Adriaenssens E.M."/>
            <person name="Foster-Nyarko E."/>
            <person name="Jarju S."/>
            <person name="Secka A."/>
            <person name="Antonio M."/>
            <person name="Oren A."/>
            <person name="Chaudhuri R.R."/>
            <person name="La Ragione R."/>
            <person name="Hildebrand F."/>
            <person name="Pallen M.J."/>
        </authorList>
    </citation>
    <scope>NUCLEOTIDE SEQUENCE</scope>
    <source>
        <strain evidence="1">3204</strain>
    </source>
</reference>
<gene>
    <name evidence="1" type="ORF">H9820_00610</name>
</gene>
<evidence type="ECO:0000313" key="2">
    <source>
        <dbReference type="Proteomes" id="UP000824013"/>
    </source>
</evidence>
<dbReference type="AlphaFoldDB" id="A0A9D1ZKV8"/>
<dbReference type="EMBL" id="DXCM01000007">
    <property type="protein sequence ID" value="HIY91429.1"/>
    <property type="molecule type" value="Genomic_DNA"/>
</dbReference>
<evidence type="ECO:0000313" key="1">
    <source>
        <dbReference type="EMBL" id="HIY91429.1"/>
    </source>
</evidence>
<proteinExistence type="predicted"/>
<name>A0A9D1ZKV8_9LACO</name>
<comment type="caution">
    <text evidence="1">The sequence shown here is derived from an EMBL/GenBank/DDBJ whole genome shotgun (WGS) entry which is preliminary data.</text>
</comment>
<sequence>MDFFASYPSLIIGVNFGLSVHCILDLSNHIAIDRGNKEIDMKKGQTLAMSSPKEYLFS</sequence>
<protein>
    <submittedName>
        <fullName evidence="1">Uncharacterized protein</fullName>
    </submittedName>
</protein>
<accession>A0A9D1ZKV8</accession>
<reference evidence="1" key="2">
    <citation type="submission" date="2021-04" db="EMBL/GenBank/DDBJ databases">
        <authorList>
            <person name="Gilroy R."/>
        </authorList>
    </citation>
    <scope>NUCLEOTIDE SEQUENCE</scope>
    <source>
        <strain evidence="1">3204</strain>
    </source>
</reference>